<feature type="domain" description="TIL" evidence="1">
    <location>
        <begin position="77"/>
        <end position="130"/>
    </location>
</feature>
<proteinExistence type="predicted"/>
<dbReference type="Pfam" id="PF12714">
    <property type="entry name" value="TILa"/>
    <property type="match status" value="1"/>
</dbReference>
<dbReference type="OrthoDB" id="5945029at2759"/>
<feature type="non-terminal residue" evidence="3">
    <location>
        <position position="245"/>
    </location>
</feature>
<protein>
    <submittedName>
        <fullName evidence="3">Putative zonadhesin</fullName>
    </submittedName>
</protein>
<reference evidence="3 4" key="1">
    <citation type="journal article" date="2017" name="PLoS Biol.">
        <title>The sea cucumber genome provides insights into morphological evolution and visceral regeneration.</title>
        <authorList>
            <person name="Zhang X."/>
            <person name="Sun L."/>
            <person name="Yuan J."/>
            <person name="Sun Y."/>
            <person name="Gao Y."/>
            <person name="Zhang L."/>
            <person name="Li S."/>
            <person name="Dai H."/>
            <person name="Hamel J.F."/>
            <person name="Liu C."/>
            <person name="Yu Y."/>
            <person name="Liu S."/>
            <person name="Lin W."/>
            <person name="Guo K."/>
            <person name="Jin S."/>
            <person name="Xu P."/>
            <person name="Storey K.B."/>
            <person name="Huan P."/>
            <person name="Zhang T."/>
            <person name="Zhou Y."/>
            <person name="Zhang J."/>
            <person name="Lin C."/>
            <person name="Li X."/>
            <person name="Xing L."/>
            <person name="Huo D."/>
            <person name="Sun M."/>
            <person name="Wang L."/>
            <person name="Mercier A."/>
            <person name="Li F."/>
            <person name="Yang H."/>
            <person name="Xiang J."/>
        </authorList>
    </citation>
    <scope>NUCLEOTIDE SEQUENCE [LARGE SCALE GENOMIC DNA]</scope>
    <source>
        <strain evidence="3">Shaxun</strain>
        <tissue evidence="3">Muscle</tissue>
    </source>
</reference>
<dbReference type="Proteomes" id="UP000230750">
    <property type="component" value="Unassembled WGS sequence"/>
</dbReference>
<dbReference type="EMBL" id="MRZV01001155">
    <property type="protein sequence ID" value="PIK40180.1"/>
    <property type="molecule type" value="Genomic_DNA"/>
</dbReference>
<keyword evidence="4" id="KW-1185">Reference proteome</keyword>
<dbReference type="CDD" id="cd19941">
    <property type="entry name" value="TIL"/>
    <property type="match status" value="1"/>
</dbReference>
<dbReference type="Pfam" id="PF01826">
    <property type="entry name" value="TIL"/>
    <property type="match status" value="1"/>
</dbReference>
<evidence type="ECO:0000313" key="4">
    <source>
        <dbReference type="Proteomes" id="UP000230750"/>
    </source>
</evidence>
<dbReference type="SUPFAM" id="SSF57567">
    <property type="entry name" value="Serine protease inhibitors"/>
    <property type="match status" value="1"/>
</dbReference>
<accession>A0A2G8JWT4</accession>
<dbReference type="InterPro" id="IPR025615">
    <property type="entry name" value="TILa_dom"/>
</dbReference>
<evidence type="ECO:0000259" key="1">
    <source>
        <dbReference type="Pfam" id="PF01826"/>
    </source>
</evidence>
<evidence type="ECO:0000259" key="2">
    <source>
        <dbReference type="Pfam" id="PF12714"/>
    </source>
</evidence>
<dbReference type="PANTHER" id="PTHR46160">
    <property type="entry name" value="ALPHA-TECTORIN-RELATED"/>
    <property type="match status" value="1"/>
</dbReference>
<name>A0A2G8JWT4_STIJA</name>
<dbReference type="AlphaFoldDB" id="A0A2G8JWT4"/>
<dbReference type="Gene3D" id="2.10.25.10">
    <property type="entry name" value="Laminin"/>
    <property type="match status" value="2"/>
</dbReference>
<feature type="domain" description="TILa" evidence="2">
    <location>
        <begin position="138"/>
        <end position="185"/>
    </location>
</feature>
<comment type="caution">
    <text evidence="3">The sequence shown here is derived from an EMBL/GenBank/DDBJ whole genome shotgun (WGS) entry which is preliminary data.</text>
</comment>
<dbReference type="InterPro" id="IPR002919">
    <property type="entry name" value="TIL_dom"/>
</dbReference>
<dbReference type="STRING" id="307972.A0A2G8JWT4"/>
<dbReference type="InterPro" id="IPR036084">
    <property type="entry name" value="Ser_inhib-like_sf"/>
</dbReference>
<gene>
    <name evidence="3" type="ORF">BSL78_22980</name>
</gene>
<organism evidence="3 4">
    <name type="scientific">Stichopus japonicus</name>
    <name type="common">Sea cucumber</name>
    <dbReference type="NCBI Taxonomy" id="307972"/>
    <lineage>
        <taxon>Eukaryota</taxon>
        <taxon>Metazoa</taxon>
        <taxon>Echinodermata</taxon>
        <taxon>Eleutherozoa</taxon>
        <taxon>Echinozoa</taxon>
        <taxon>Holothuroidea</taxon>
        <taxon>Aspidochirotacea</taxon>
        <taxon>Aspidochirotida</taxon>
        <taxon>Stichopodidae</taxon>
        <taxon>Apostichopus</taxon>
    </lineage>
</organism>
<evidence type="ECO:0000313" key="3">
    <source>
        <dbReference type="EMBL" id="PIK40180.1"/>
    </source>
</evidence>
<dbReference type="InterPro" id="IPR052749">
    <property type="entry name" value="Alpha-tectorin"/>
</dbReference>
<sequence length="245" mass="26879">MARRDCRDVQSQCSTSNLAEYTSSSQIDLKNHLRCTATTTLAEEAGRGFCIADEWGQYNATYFGAYEIHPRTVIPTCPTNTIYGTCSCKATCEDPNGQSGCNRDCLGSEGCTCPAGFLMQGSDCINASECGCFVAEANLVIPNGETFVNDDCTQKCSCNNNQLTCEDYRCSTNAVCDVRDGVRKCYCNEGYEGDGKLVHLMFSQTARMFMTLGIDKMAFIQSCLLDGLVHHSTYIVKWRTVEDGP</sequence>
<dbReference type="PANTHER" id="PTHR46160:SF8">
    <property type="entry name" value="VWFD DOMAIN-CONTAINING PROTEIN"/>
    <property type="match status" value="1"/>
</dbReference>